<gene>
    <name evidence="1" type="ORF">KOR42_48430</name>
</gene>
<evidence type="ECO:0000313" key="1">
    <source>
        <dbReference type="EMBL" id="TWT41303.1"/>
    </source>
</evidence>
<proteinExistence type="predicted"/>
<evidence type="ECO:0000313" key="2">
    <source>
        <dbReference type="Proteomes" id="UP000317243"/>
    </source>
</evidence>
<dbReference type="Proteomes" id="UP000317243">
    <property type="component" value="Unassembled WGS sequence"/>
</dbReference>
<dbReference type="EMBL" id="SIHI01000046">
    <property type="protein sequence ID" value="TWT41303.1"/>
    <property type="molecule type" value="Genomic_DNA"/>
</dbReference>
<dbReference type="RefSeq" id="WP_146512159.1">
    <property type="nucleotide sequence ID" value="NZ_SIHI01000046.1"/>
</dbReference>
<dbReference type="AlphaFoldDB" id="A0A5C5VT86"/>
<dbReference type="SUPFAM" id="SSF46785">
    <property type="entry name" value="Winged helix' DNA-binding domain"/>
    <property type="match status" value="1"/>
</dbReference>
<keyword evidence="2" id="KW-1185">Reference proteome</keyword>
<protein>
    <submittedName>
        <fullName evidence="1">Uncharacterized protein</fullName>
    </submittedName>
</protein>
<accession>A0A5C5VT86</accession>
<comment type="caution">
    <text evidence="1">The sequence shown here is derived from an EMBL/GenBank/DDBJ whole genome shotgun (WGS) entry which is preliminary data.</text>
</comment>
<dbReference type="InterPro" id="IPR036390">
    <property type="entry name" value="WH_DNA-bd_sf"/>
</dbReference>
<dbReference type="OrthoDB" id="9961918at2"/>
<reference evidence="1 2" key="1">
    <citation type="submission" date="2019-02" db="EMBL/GenBank/DDBJ databases">
        <title>Deep-cultivation of Planctomycetes and their phenomic and genomic characterization uncovers novel biology.</title>
        <authorList>
            <person name="Wiegand S."/>
            <person name="Jogler M."/>
            <person name="Boedeker C."/>
            <person name="Pinto D."/>
            <person name="Vollmers J."/>
            <person name="Rivas-Marin E."/>
            <person name="Kohn T."/>
            <person name="Peeters S.H."/>
            <person name="Heuer A."/>
            <person name="Rast P."/>
            <person name="Oberbeckmann S."/>
            <person name="Bunk B."/>
            <person name="Jeske O."/>
            <person name="Meyerdierks A."/>
            <person name="Storesund J.E."/>
            <person name="Kallscheuer N."/>
            <person name="Luecker S."/>
            <person name="Lage O.M."/>
            <person name="Pohl T."/>
            <person name="Merkel B.J."/>
            <person name="Hornburger P."/>
            <person name="Mueller R.-W."/>
            <person name="Bruemmer F."/>
            <person name="Labrenz M."/>
            <person name="Spormann A.M."/>
            <person name="Op Den Camp H."/>
            <person name="Overmann J."/>
            <person name="Amann R."/>
            <person name="Jetten M.S.M."/>
            <person name="Mascher T."/>
            <person name="Medema M.H."/>
            <person name="Devos D.P."/>
            <person name="Kaster A.-K."/>
            <person name="Ovreas L."/>
            <person name="Rohde M."/>
            <person name="Galperin M.Y."/>
            <person name="Jogler C."/>
        </authorList>
    </citation>
    <scope>NUCLEOTIDE SEQUENCE [LARGE SCALE GENOMIC DNA]</scope>
    <source>
        <strain evidence="1 2">KOR42</strain>
    </source>
</reference>
<organism evidence="1 2">
    <name type="scientific">Thalassoglobus neptunius</name>
    <dbReference type="NCBI Taxonomy" id="1938619"/>
    <lineage>
        <taxon>Bacteria</taxon>
        <taxon>Pseudomonadati</taxon>
        <taxon>Planctomycetota</taxon>
        <taxon>Planctomycetia</taxon>
        <taxon>Planctomycetales</taxon>
        <taxon>Planctomycetaceae</taxon>
        <taxon>Thalassoglobus</taxon>
    </lineage>
</organism>
<sequence length="113" mass="12975">MSKGSYSCPKAPRIGHYANHNLVELGAYELIKLRQSSSLVFHPWNPIPERKQTVKPKKKRDRMRLARYYQTLLDSGKFESRAALARYLGVSRARVTQVLNRLKDQDATDTKSA</sequence>
<name>A0A5C5VT86_9PLAN</name>